<dbReference type="EMBL" id="JAFCIX010000379">
    <property type="protein sequence ID" value="KAH6592458.1"/>
    <property type="molecule type" value="Genomic_DNA"/>
</dbReference>
<keyword evidence="1 5" id="KW-0732">Signal</keyword>
<dbReference type="PANTHER" id="PTHR10963">
    <property type="entry name" value="GLYCOSYL HYDROLASE-RELATED"/>
    <property type="match status" value="1"/>
</dbReference>
<dbReference type="PROSITE" id="PS51762">
    <property type="entry name" value="GH16_2"/>
    <property type="match status" value="1"/>
</dbReference>
<evidence type="ECO:0000313" key="8">
    <source>
        <dbReference type="Proteomes" id="UP001648503"/>
    </source>
</evidence>
<accession>A0ABQ8F8D0</accession>
<dbReference type="Pfam" id="PF00722">
    <property type="entry name" value="Glyco_hydro_16"/>
    <property type="match status" value="1"/>
</dbReference>
<organism evidence="7 8">
    <name type="scientific">Batrachochytrium salamandrivorans</name>
    <dbReference type="NCBI Taxonomy" id="1357716"/>
    <lineage>
        <taxon>Eukaryota</taxon>
        <taxon>Fungi</taxon>
        <taxon>Fungi incertae sedis</taxon>
        <taxon>Chytridiomycota</taxon>
        <taxon>Chytridiomycota incertae sedis</taxon>
        <taxon>Chytridiomycetes</taxon>
        <taxon>Rhizophydiales</taxon>
        <taxon>Rhizophydiales incertae sedis</taxon>
        <taxon>Batrachochytrium</taxon>
    </lineage>
</organism>
<feature type="region of interest" description="Disordered" evidence="4">
    <location>
        <begin position="288"/>
        <end position="333"/>
    </location>
</feature>
<keyword evidence="2" id="KW-0378">Hydrolase</keyword>
<dbReference type="InterPro" id="IPR013320">
    <property type="entry name" value="ConA-like_dom_sf"/>
</dbReference>
<gene>
    <name evidence="7" type="ORF">BASA50_008074</name>
</gene>
<reference evidence="7 8" key="1">
    <citation type="submission" date="2021-02" db="EMBL/GenBank/DDBJ databases">
        <title>Variation within the Batrachochytrium salamandrivorans European outbreak.</title>
        <authorList>
            <person name="Kelly M."/>
            <person name="Pasmans F."/>
            <person name="Shea T.P."/>
            <person name="Munoz J.F."/>
            <person name="Carranza S."/>
            <person name="Cuomo C.A."/>
            <person name="Martel A."/>
        </authorList>
    </citation>
    <scope>NUCLEOTIDE SEQUENCE [LARGE SCALE GENOMIC DNA]</scope>
    <source>
        <strain evidence="7 8">AMFP18/2</strain>
    </source>
</reference>
<dbReference type="InterPro" id="IPR050546">
    <property type="entry name" value="Glycosyl_Hydrlase_16"/>
</dbReference>
<proteinExistence type="predicted"/>
<dbReference type="Proteomes" id="UP001648503">
    <property type="component" value="Unassembled WGS sequence"/>
</dbReference>
<feature type="domain" description="GH16" evidence="6">
    <location>
        <begin position="25"/>
        <end position="285"/>
    </location>
</feature>
<protein>
    <recommendedName>
        <fullName evidence="6">GH16 domain-containing protein</fullName>
    </recommendedName>
</protein>
<dbReference type="PANTHER" id="PTHR10963:SF22">
    <property type="entry name" value="GLYCOSIDASE CRH2-RELATED"/>
    <property type="match status" value="1"/>
</dbReference>
<evidence type="ECO:0000259" key="6">
    <source>
        <dbReference type="PROSITE" id="PS51762"/>
    </source>
</evidence>
<feature type="compositionally biased region" description="Pro residues" evidence="4">
    <location>
        <begin position="303"/>
        <end position="313"/>
    </location>
</feature>
<feature type="chain" id="PRO_5046188132" description="GH16 domain-containing protein" evidence="5">
    <location>
        <begin position="25"/>
        <end position="361"/>
    </location>
</feature>
<sequence length="361" mass="38968">MFNTTTFLALLVAVAVTGPSGVMAQIGKNNIPPNFTTGNCVSGRMPFDQKRIFEMHGDESKRYTVDRSQYDFTHSYGSVTYNGNTASLNVVKSNDPSKLADGVLLSTTRYMRYGKVTARLNPAVSPGIVTTFVTWSDKQAPIPNSLEYVQDEIDWEILGRDVSRPETNVFTYKTSNLERGLHGGPVNGVITPGVHEYSIEWRNDRIVWSVDGRVVKTLNKAESRGLPGSLPPGQFWFPESASRIQVSIWDGTTQANWAGGPIQFNPSNTVSSVYEWLEVQCYNDDMQPVSTWSTDGTGAAKPEAPPPPSPSTPGSPTGPGAPGSRSSLPPKSSSAIVPTSMNVLLTSIVASIAGIAAISFM</sequence>
<keyword evidence="8" id="KW-1185">Reference proteome</keyword>
<feature type="compositionally biased region" description="Low complexity" evidence="4">
    <location>
        <begin position="322"/>
        <end position="333"/>
    </location>
</feature>
<dbReference type="SUPFAM" id="SSF49899">
    <property type="entry name" value="Concanavalin A-like lectins/glucanases"/>
    <property type="match status" value="1"/>
</dbReference>
<keyword evidence="3" id="KW-0326">Glycosidase</keyword>
<evidence type="ECO:0000256" key="3">
    <source>
        <dbReference type="ARBA" id="ARBA00023295"/>
    </source>
</evidence>
<name>A0ABQ8F8D0_9FUNG</name>
<evidence type="ECO:0000256" key="5">
    <source>
        <dbReference type="SAM" id="SignalP"/>
    </source>
</evidence>
<evidence type="ECO:0000313" key="7">
    <source>
        <dbReference type="EMBL" id="KAH6592458.1"/>
    </source>
</evidence>
<feature type="signal peptide" evidence="5">
    <location>
        <begin position="1"/>
        <end position="24"/>
    </location>
</feature>
<evidence type="ECO:0000256" key="1">
    <source>
        <dbReference type="ARBA" id="ARBA00022729"/>
    </source>
</evidence>
<comment type="caution">
    <text evidence="7">The sequence shown here is derived from an EMBL/GenBank/DDBJ whole genome shotgun (WGS) entry which is preliminary data.</text>
</comment>
<dbReference type="InterPro" id="IPR000757">
    <property type="entry name" value="Beta-glucanase-like"/>
</dbReference>
<evidence type="ECO:0000256" key="4">
    <source>
        <dbReference type="SAM" id="MobiDB-lite"/>
    </source>
</evidence>
<evidence type="ECO:0000256" key="2">
    <source>
        <dbReference type="ARBA" id="ARBA00022801"/>
    </source>
</evidence>
<dbReference type="Gene3D" id="2.60.120.200">
    <property type="match status" value="1"/>
</dbReference>